<evidence type="ECO:0000313" key="2">
    <source>
        <dbReference type="EMBL" id="KAF4501523.1"/>
    </source>
</evidence>
<reference evidence="2" key="1">
    <citation type="submission" date="2020-01" db="EMBL/GenBank/DDBJ databases">
        <title>Identification and distribution of gene clusters putatively required for synthesis of sphingolipid metabolism inhibitors in phylogenetically diverse species of the filamentous fungus Fusarium.</title>
        <authorList>
            <person name="Kim H.-S."/>
            <person name="Busman M."/>
            <person name="Brown D.W."/>
            <person name="Divon H."/>
            <person name="Uhlig S."/>
            <person name="Proctor R.H."/>
        </authorList>
    </citation>
    <scope>NUCLEOTIDE SEQUENCE</scope>
    <source>
        <strain evidence="2">NRRL 31653</strain>
    </source>
</reference>
<proteinExistence type="predicted"/>
<comment type="caution">
    <text evidence="2">The sequence shown here is derived from an EMBL/GenBank/DDBJ whole genome shotgun (WGS) entry which is preliminary data.</text>
</comment>
<sequence length="222" mass="24894">MARRAKIPDAQGPDAWDPSCRYTYWEEKAGNRTLHTSLLTSPSSTTVTYRAESASLLDLLPGKLQLQDSSASRRAWTVPIFGQGSPHRRANPDMFESNDYLRFDLEHPKQTACVRVSVENDLANTGTAFKFTCVEFQGSAAAKKYVANVKLKGLELSTTADDSLTSKMSWCLRIQQHEMMQKGGYDIAASMKKGREHFGAMGRTDPKQKQNDNTRQWNRQGP</sequence>
<keyword evidence="3" id="KW-1185">Reference proteome</keyword>
<gene>
    <name evidence="2" type="ORF">FAGAP_2244</name>
</gene>
<protein>
    <submittedName>
        <fullName evidence="2">Uncharacterized protein</fullName>
    </submittedName>
</protein>
<organism evidence="2 3">
    <name type="scientific">Fusarium agapanthi</name>
    <dbReference type="NCBI Taxonomy" id="1803897"/>
    <lineage>
        <taxon>Eukaryota</taxon>
        <taxon>Fungi</taxon>
        <taxon>Dikarya</taxon>
        <taxon>Ascomycota</taxon>
        <taxon>Pezizomycotina</taxon>
        <taxon>Sordariomycetes</taxon>
        <taxon>Hypocreomycetidae</taxon>
        <taxon>Hypocreales</taxon>
        <taxon>Nectriaceae</taxon>
        <taxon>Fusarium</taxon>
        <taxon>Fusarium fujikuroi species complex</taxon>
    </lineage>
</organism>
<dbReference type="Proteomes" id="UP000737391">
    <property type="component" value="Unassembled WGS sequence"/>
</dbReference>
<name>A0A9P5BH10_9HYPO</name>
<accession>A0A9P5BH10</accession>
<evidence type="ECO:0000256" key="1">
    <source>
        <dbReference type="SAM" id="MobiDB-lite"/>
    </source>
</evidence>
<evidence type="ECO:0000313" key="3">
    <source>
        <dbReference type="Proteomes" id="UP000737391"/>
    </source>
</evidence>
<dbReference type="AlphaFoldDB" id="A0A9P5BH10"/>
<dbReference type="OrthoDB" id="5103804at2759"/>
<feature type="region of interest" description="Disordered" evidence="1">
    <location>
        <begin position="198"/>
        <end position="222"/>
    </location>
</feature>
<feature type="compositionally biased region" description="Polar residues" evidence="1">
    <location>
        <begin position="213"/>
        <end position="222"/>
    </location>
</feature>
<dbReference type="EMBL" id="LUFC02000121">
    <property type="protein sequence ID" value="KAF4501523.1"/>
    <property type="molecule type" value="Genomic_DNA"/>
</dbReference>